<protein>
    <recommendedName>
        <fullName evidence="5">XK-related protein</fullName>
    </recommendedName>
</protein>
<keyword evidence="2" id="KW-0472">Membrane</keyword>
<feature type="region of interest" description="Disordered" evidence="1">
    <location>
        <begin position="154"/>
        <end position="192"/>
    </location>
</feature>
<reference evidence="3 4" key="1">
    <citation type="journal article" date="2023" name="Sci. Data">
        <title>Genome assembly of the Korean intertidal mud-creeper Batillaria attramentaria.</title>
        <authorList>
            <person name="Patra A.K."/>
            <person name="Ho P.T."/>
            <person name="Jun S."/>
            <person name="Lee S.J."/>
            <person name="Kim Y."/>
            <person name="Won Y.J."/>
        </authorList>
    </citation>
    <scope>NUCLEOTIDE SEQUENCE [LARGE SCALE GENOMIC DNA]</scope>
    <source>
        <strain evidence="3">Wonlab-2016</strain>
    </source>
</reference>
<dbReference type="AlphaFoldDB" id="A0ABD0KA87"/>
<evidence type="ECO:0000313" key="4">
    <source>
        <dbReference type="Proteomes" id="UP001519460"/>
    </source>
</evidence>
<evidence type="ECO:0008006" key="5">
    <source>
        <dbReference type="Google" id="ProtNLM"/>
    </source>
</evidence>
<feature type="compositionally biased region" description="Gly residues" evidence="1">
    <location>
        <begin position="168"/>
        <end position="178"/>
    </location>
</feature>
<gene>
    <name evidence="3" type="ORF">BaRGS_00024751</name>
</gene>
<evidence type="ECO:0000256" key="1">
    <source>
        <dbReference type="SAM" id="MobiDB-lite"/>
    </source>
</evidence>
<feature type="transmembrane region" description="Helical" evidence="2">
    <location>
        <begin position="45"/>
        <end position="65"/>
    </location>
</feature>
<evidence type="ECO:0000256" key="2">
    <source>
        <dbReference type="SAM" id="Phobius"/>
    </source>
</evidence>
<accession>A0ABD0KA87</accession>
<sequence length="274" mass="30860">MGNTCRRHFTLRDFKLEHDRPEDFVHSVVSDTSRSGLPVMYKLQWLLQNVSSCSAIIVSLLYWTLLYSGENSPTMISVNSHAVNSVGENYIYSLLDYSDKPGRAVAVNFAVVLVVCPLIQLFLYGLFRLRQWFWGRCGTGRSMDGSLYIGRERNENVTGRETDRNSGKLGGSGSGSGSGSEMNGGRLSGVSVRTRDTKSGFPEVDYVNAPDDDPEAMIDVDLDFEWTMSRMYYTSRDVHVVRFLSSWRCRSTGSSRCLCQFLFAALPAHFLYRN</sequence>
<keyword evidence="2" id="KW-1133">Transmembrane helix</keyword>
<name>A0ABD0KA87_9CAEN</name>
<organism evidence="3 4">
    <name type="scientific">Batillaria attramentaria</name>
    <dbReference type="NCBI Taxonomy" id="370345"/>
    <lineage>
        <taxon>Eukaryota</taxon>
        <taxon>Metazoa</taxon>
        <taxon>Spiralia</taxon>
        <taxon>Lophotrochozoa</taxon>
        <taxon>Mollusca</taxon>
        <taxon>Gastropoda</taxon>
        <taxon>Caenogastropoda</taxon>
        <taxon>Sorbeoconcha</taxon>
        <taxon>Cerithioidea</taxon>
        <taxon>Batillariidae</taxon>
        <taxon>Batillaria</taxon>
    </lineage>
</organism>
<feature type="transmembrane region" description="Helical" evidence="2">
    <location>
        <begin position="105"/>
        <end position="127"/>
    </location>
</feature>
<proteinExistence type="predicted"/>
<evidence type="ECO:0000313" key="3">
    <source>
        <dbReference type="EMBL" id="KAK7484016.1"/>
    </source>
</evidence>
<dbReference type="EMBL" id="JACVVK020000217">
    <property type="protein sequence ID" value="KAK7484016.1"/>
    <property type="molecule type" value="Genomic_DNA"/>
</dbReference>
<dbReference type="Proteomes" id="UP001519460">
    <property type="component" value="Unassembled WGS sequence"/>
</dbReference>
<keyword evidence="2" id="KW-0812">Transmembrane</keyword>
<keyword evidence="4" id="KW-1185">Reference proteome</keyword>
<dbReference type="PANTHER" id="PTHR12242:SF1">
    <property type="entry name" value="MYND-TYPE DOMAIN-CONTAINING PROTEIN"/>
    <property type="match status" value="1"/>
</dbReference>
<dbReference type="PANTHER" id="PTHR12242">
    <property type="entry name" value="OS02G0130600 PROTEIN-RELATED"/>
    <property type="match status" value="1"/>
</dbReference>
<comment type="caution">
    <text evidence="3">The sequence shown here is derived from an EMBL/GenBank/DDBJ whole genome shotgun (WGS) entry which is preliminary data.</text>
</comment>
<feature type="non-terminal residue" evidence="3">
    <location>
        <position position="274"/>
    </location>
</feature>
<feature type="compositionally biased region" description="Basic and acidic residues" evidence="1">
    <location>
        <begin position="154"/>
        <end position="166"/>
    </location>
</feature>